<dbReference type="Proteomes" id="UP000318313">
    <property type="component" value="Chromosome"/>
</dbReference>
<keyword evidence="1" id="KW-0812">Transmembrane</keyword>
<dbReference type="OrthoDB" id="290729at2"/>
<dbReference type="RefSeq" id="WP_145311070.1">
    <property type="nucleotide sequence ID" value="NZ_CP037452.1"/>
</dbReference>
<keyword evidence="3" id="KW-1185">Reference proteome</keyword>
<feature type="transmembrane region" description="Helical" evidence="1">
    <location>
        <begin position="248"/>
        <end position="267"/>
    </location>
</feature>
<keyword evidence="1" id="KW-0472">Membrane</keyword>
<keyword evidence="1" id="KW-1133">Transmembrane helix</keyword>
<evidence type="ECO:0000313" key="3">
    <source>
        <dbReference type="Proteomes" id="UP000318313"/>
    </source>
</evidence>
<organism evidence="2 3">
    <name type="scientific">Gimesia fumaroli</name>
    <dbReference type="NCBI Taxonomy" id="2527976"/>
    <lineage>
        <taxon>Bacteria</taxon>
        <taxon>Pseudomonadati</taxon>
        <taxon>Planctomycetota</taxon>
        <taxon>Planctomycetia</taxon>
        <taxon>Planctomycetales</taxon>
        <taxon>Planctomycetaceae</taxon>
        <taxon>Gimesia</taxon>
    </lineage>
</organism>
<dbReference type="EMBL" id="CP037452">
    <property type="protein sequence ID" value="QDV51695.1"/>
    <property type="molecule type" value="Genomic_DNA"/>
</dbReference>
<gene>
    <name evidence="2" type="ORF">Enr17x_37530</name>
</gene>
<dbReference type="AlphaFoldDB" id="A0A518IF28"/>
<reference evidence="2 3" key="1">
    <citation type="submission" date="2019-03" db="EMBL/GenBank/DDBJ databases">
        <title>Deep-cultivation of Planctomycetes and their phenomic and genomic characterization uncovers novel biology.</title>
        <authorList>
            <person name="Wiegand S."/>
            <person name="Jogler M."/>
            <person name="Boedeker C."/>
            <person name="Pinto D."/>
            <person name="Vollmers J."/>
            <person name="Rivas-Marin E."/>
            <person name="Kohn T."/>
            <person name="Peeters S.H."/>
            <person name="Heuer A."/>
            <person name="Rast P."/>
            <person name="Oberbeckmann S."/>
            <person name="Bunk B."/>
            <person name="Jeske O."/>
            <person name="Meyerdierks A."/>
            <person name="Storesund J.E."/>
            <person name="Kallscheuer N."/>
            <person name="Luecker S."/>
            <person name="Lage O.M."/>
            <person name="Pohl T."/>
            <person name="Merkel B.J."/>
            <person name="Hornburger P."/>
            <person name="Mueller R.-W."/>
            <person name="Bruemmer F."/>
            <person name="Labrenz M."/>
            <person name="Spormann A.M."/>
            <person name="Op den Camp H."/>
            <person name="Overmann J."/>
            <person name="Amann R."/>
            <person name="Jetten M.S.M."/>
            <person name="Mascher T."/>
            <person name="Medema M.H."/>
            <person name="Devos D.P."/>
            <person name="Kaster A.-K."/>
            <person name="Ovreas L."/>
            <person name="Rohde M."/>
            <person name="Galperin M.Y."/>
            <person name="Jogler C."/>
        </authorList>
    </citation>
    <scope>NUCLEOTIDE SEQUENCE [LARGE SCALE GENOMIC DNA]</scope>
    <source>
        <strain evidence="2 3">Enr17</strain>
    </source>
</reference>
<dbReference type="KEGG" id="gfm:Enr17x_37530"/>
<evidence type="ECO:0000313" key="2">
    <source>
        <dbReference type="EMBL" id="QDV51695.1"/>
    </source>
</evidence>
<proteinExistence type="predicted"/>
<accession>A0A518IF28</accession>
<name>A0A518IF28_9PLAN</name>
<evidence type="ECO:0000256" key="1">
    <source>
        <dbReference type="SAM" id="Phobius"/>
    </source>
</evidence>
<sequence>MQYYQEHIERLSLSEMMRSNPKRPLLTFIIWLLLKSCIGSVKPSICAVKETAEENLIERDQIPQQAQSDIESILEELESHGFVDPLFEGLKSGNCDIELKLEGVSVISRHKSGDCVACIAVRISEGDDSSPFRSLQTFVDPENVIVTMTASKVFNDTPGCDVTYCNAESLAELIPRHRQRVAELGHVFEVIRSQEEMLEWRQLSFERTIAAKVKRGYFTRHIPDGPDLPDIIDYEPPQKDVEKRANRYIQLMIFLVAFAITIIIVMARHNR</sequence>
<protein>
    <submittedName>
        <fullName evidence="2">Uncharacterized protein</fullName>
    </submittedName>
</protein>